<organism evidence="13 14">
    <name type="scientific">Blomia tropicalis</name>
    <name type="common">Mite</name>
    <dbReference type="NCBI Taxonomy" id="40697"/>
    <lineage>
        <taxon>Eukaryota</taxon>
        <taxon>Metazoa</taxon>
        <taxon>Ecdysozoa</taxon>
        <taxon>Arthropoda</taxon>
        <taxon>Chelicerata</taxon>
        <taxon>Arachnida</taxon>
        <taxon>Acari</taxon>
        <taxon>Acariformes</taxon>
        <taxon>Sarcoptiformes</taxon>
        <taxon>Astigmata</taxon>
        <taxon>Glycyphagoidea</taxon>
        <taxon>Echimyopodidae</taxon>
        <taxon>Blomia</taxon>
    </lineage>
</organism>
<evidence type="ECO:0000256" key="1">
    <source>
        <dbReference type="ARBA" id="ARBA00004554"/>
    </source>
</evidence>
<evidence type="ECO:0000256" key="9">
    <source>
        <dbReference type="RuleBase" id="RU362035"/>
    </source>
</evidence>
<dbReference type="InterPro" id="IPR011531">
    <property type="entry name" value="HCO3_transpt-like_TM_dom"/>
</dbReference>
<dbReference type="PRINTS" id="PR01231">
    <property type="entry name" value="HCO3TRNSPORT"/>
</dbReference>
<keyword evidence="8 9" id="KW-0472">Membrane</keyword>
<feature type="region of interest" description="Disordered" evidence="10">
    <location>
        <begin position="1"/>
        <end position="69"/>
    </location>
</feature>
<dbReference type="InterPro" id="IPR003024">
    <property type="entry name" value="Na/HCO3_transpt"/>
</dbReference>
<evidence type="ECO:0000256" key="4">
    <source>
        <dbReference type="ARBA" id="ARBA00022475"/>
    </source>
</evidence>
<proteinExistence type="inferred from homology"/>
<dbReference type="AlphaFoldDB" id="A0A9Q0MFP3"/>
<dbReference type="GO" id="GO:0008510">
    <property type="term" value="F:sodium:bicarbonate symporter activity"/>
    <property type="evidence" value="ECO:0007669"/>
    <property type="project" value="TreeGrafter"/>
</dbReference>
<dbReference type="InterPro" id="IPR003020">
    <property type="entry name" value="HCO3_transpt_euk"/>
</dbReference>
<feature type="region of interest" description="Disordered" evidence="10">
    <location>
        <begin position="158"/>
        <end position="181"/>
    </location>
</feature>
<feature type="transmembrane region" description="Helical" evidence="9">
    <location>
        <begin position="1060"/>
        <end position="1079"/>
    </location>
</feature>
<dbReference type="PANTHER" id="PTHR11453">
    <property type="entry name" value="ANION EXCHANGE PROTEIN"/>
    <property type="match status" value="1"/>
</dbReference>
<dbReference type="EMBL" id="JAPWDV010000001">
    <property type="protein sequence ID" value="KAJ6224812.1"/>
    <property type="molecule type" value="Genomic_DNA"/>
</dbReference>
<comment type="caution">
    <text evidence="9">Lacks conserved residue(s) required for the propagation of feature annotation.</text>
</comment>
<evidence type="ECO:0000259" key="12">
    <source>
        <dbReference type="Pfam" id="PF07565"/>
    </source>
</evidence>
<feature type="domain" description="Bicarbonate transporter-like transmembrane" evidence="11">
    <location>
        <begin position="641"/>
        <end position="1104"/>
    </location>
</feature>
<protein>
    <recommendedName>
        <fullName evidence="9">Anion exchange protein</fullName>
    </recommendedName>
</protein>
<feature type="transmembrane region" description="Helical" evidence="9">
    <location>
        <begin position="670"/>
        <end position="692"/>
    </location>
</feature>
<keyword evidence="5 9" id="KW-0812">Transmembrane</keyword>
<evidence type="ECO:0000256" key="5">
    <source>
        <dbReference type="ARBA" id="ARBA00022692"/>
    </source>
</evidence>
<feature type="transmembrane region" description="Helical" evidence="9">
    <location>
        <begin position="699"/>
        <end position="718"/>
    </location>
</feature>
<feature type="domain" description="Band 3 cytoplasmic" evidence="12">
    <location>
        <begin position="229"/>
        <end position="534"/>
    </location>
</feature>
<evidence type="ECO:0000256" key="10">
    <source>
        <dbReference type="SAM" id="MobiDB-lite"/>
    </source>
</evidence>
<feature type="transmembrane region" description="Helical" evidence="9">
    <location>
        <begin position="869"/>
        <end position="886"/>
    </location>
</feature>
<dbReference type="Gene3D" id="3.40.930.10">
    <property type="entry name" value="Mannitol-specific EII, Chain A"/>
    <property type="match status" value="1"/>
</dbReference>
<comment type="caution">
    <text evidence="13">The sequence shown here is derived from an EMBL/GenBank/DDBJ whole genome shotgun (WGS) entry which is preliminary data.</text>
</comment>
<dbReference type="Gene3D" id="1.10.287.570">
    <property type="entry name" value="Helical hairpin bin"/>
    <property type="match status" value="1"/>
</dbReference>
<dbReference type="Pfam" id="PF07565">
    <property type="entry name" value="Band_3_cyto"/>
    <property type="match status" value="1"/>
</dbReference>
<evidence type="ECO:0000256" key="8">
    <source>
        <dbReference type="ARBA" id="ARBA00023136"/>
    </source>
</evidence>
<evidence type="ECO:0000256" key="2">
    <source>
        <dbReference type="ARBA" id="ARBA00010993"/>
    </source>
</evidence>
<feature type="transmembrane region" description="Helical" evidence="9">
    <location>
        <begin position="960"/>
        <end position="979"/>
    </location>
</feature>
<keyword evidence="4" id="KW-1003">Cell membrane</keyword>
<dbReference type="GO" id="GO:0005452">
    <property type="term" value="F:solute:inorganic anion antiporter activity"/>
    <property type="evidence" value="ECO:0007669"/>
    <property type="project" value="InterPro"/>
</dbReference>
<feature type="transmembrane region" description="Helical" evidence="9">
    <location>
        <begin position="907"/>
        <end position="926"/>
    </location>
</feature>
<dbReference type="PRINTS" id="PR01232">
    <property type="entry name" value="NAHCO3TRSPRT"/>
</dbReference>
<dbReference type="NCBIfam" id="TIGR00834">
    <property type="entry name" value="ae"/>
    <property type="match status" value="1"/>
</dbReference>
<reference evidence="13" key="1">
    <citation type="submission" date="2022-12" db="EMBL/GenBank/DDBJ databases">
        <title>Genome assemblies of Blomia tropicalis.</title>
        <authorList>
            <person name="Cui Y."/>
        </authorList>
    </citation>
    <scope>NUCLEOTIDE SEQUENCE</scope>
    <source>
        <tissue evidence="13">Adult mites</tissue>
    </source>
</reference>
<dbReference type="InterPro" id="IPR016152">
    <property type="entry name" value="PTrfase/Anion_transptr"/>
</dbReference>
<feature type="compositionally biased region" description="Pro residues" evidence="10">
    <location>
        <begin position="21"/>
        <end position="32"/>
    </location>
</feature>
<dbReference type="Pfam" id="PF00955">
    <property type="entry name" value="HCO3_cotransp"/>
    <property type="match status" value="1"/>
</dbReference>
<dbReference type="GO" id="GO:0008509">
    <property type="term" value="F:monoatomic anion transmembrane transporter activity"/>
    <property type="evidence" value="ECO:0007669"/>
    <property type="project" value="InterPro"/>
</dbReference>
<evidence type="ECO:0000313" key="13">
    <source>
        <dbReference type="EMBL" id="KAJ6224812.1"/>
    </source>
</evidence>
<evidence type="ECO:0000256" key="6">
    <source>
        <dbReference type="ARBA" id="ARBA00022989"/>
    </source>
</evidence>
<dbReference type="InterPro" id="IPR013769">
    <property type="entry name" value="Band3_cytoplasmic_dom"/>
</dbReference>
<comment type="subcellular location">
    <subcellularLocation>
        <location evidence="1">Basolateral cell membrane</location>
        <topology evidence="1">Multi-pass membrane protein</topology>
    </subcellularLocation>
    <subcellularLocation>
        <location evidence="9">Membrane</location>
        <topology evidence="9">Multi-pass membrane protein</topology>
    </subcellularLocation>
</comment>
<comment type="similarity">
    <text evidence="2 9">Belongs to the anion exchanger (TC 2.A.31) family.</text>
</comment>
<dbReference type="Proteomes" id="UP001142055">
    <property type="component" value="Chromosome 1"/>
</dbReference>
<name>A0A9Q0MFP3_BLOTA</name>
<dbReference type="PANTHER" id="PTHR11453:SF36">
    <property type="entry name" value="ANION EXCHANGE PROTEIN"/>
    <property type="match status" value="1"/>
</dbReference>
<evidence type="ECO:0000259" key="11">
    <source>
        <dbReference type="Pfam" id="PF00955"/>
    </source>
</evidence>
<feature type="region of interest" description="Disordered" evidence="10">
    <location>
        <begin position="532"/>
        <end position="576"/>
    </location>
</feature>
<feature type="transmembrane region" description="Helical" evidence="9">
    <location>
        <begin position="1000"/>
        <end position="1024"/>
    </location>
</feature>
<feature type="compositionally biased region" description="Basic residues" evidence="10">
    <location>
        <begin position="48"/>
        <end position="67"/>
    </location>
</feature>
<gene>
    <name evidence="13" type="ORF">RDWZM_003357</name>
</gene>
<keyword evidence="7 9" id="KW-0406">Ion transport</keyword>
<sequence>MVDNDREPPMTVVPVESASSPSPPPPPPPTSDPPIANLNETVHDVPQHHHQHQQHQVSHYHHPHQHQSHLQINTIAPISSALVTTSNEVVSSALQSAIGNQKTTILAAQTSPLSSMPPPPPPPPSHLGETNSYEPPSFYDTDSIVSHHDHPITIKLTSEMSSSASTASSSSSSNEKASDMSASTINANHANESIIPGDNEVVAVFSELSQLHSILTGHNTNRDLDQLPLSWKETARWVKYEENVEENGTRWSKPYVTTVNLAAFLDLKQSLANGVVILDSTSTTFPNLIDEFLRQLRIKNLVTLEEANQINQLLLLQKKHQFQNKRSIISSIADLRQNSFSRLISRSSSKINCSTVDTNQVLVINDSKDDLSASEMTRSQSNYNLKNDNPLSKNSFSSSNLVDAEDKESTNSIKFDNAFRKKIPLNAVSNNILIGEVNFLSTPISGFIRLQNASKLGNISEVSIPAKFIYIYLGPKSHSSTTPYVHIGRALATLMVDSIFRTVALKTQSVESLIVAIDEFLNDAPILPPNLWDPATRIEPPEQTPPSATLKSRKNNSLQTLNNKENPQGSSGITIPEKITSQSYYNQAFDQGSKTDLPLEGNWSSDNGKAPDYFLNDKIEIASDDEEEIEREKMGLVYSGRLFGGLINDVKRKIPHYWSDFTDALALQSIASIIFLYFACLTPIITFGGLLGDATGNNIATMESLVCGALCGILYGLFSGQPLTILGSTGPVLVFETIVYDFCSTNGFNYLSLRFWIGMWIAAILLLFVAIDASYLVCFITRFTEENFASLISVIFIYKAIEKLFDIEKHYPLNREPDTLLNYECSCMYPNASGASFSIQNQSHNETAINQCLNNDGILFGNGCTTPNYIPDVFLFSVIILIFTYITSVKLKDFRKTRFFSSKVRELVSDFAVPIAIFIMTILDNWSGVKTPKLLVPSSFEPTLPTRTWLVNPFAPENPIWISVVALFPALLGTILIFMDQQITAVIVNRKENKLKKGCGYHLDLFVLCILIAICSIFGLPWFVAATVLSITHVNSLTMHSESAAPGDKPKFLGVREQRVTQIVIFILCGLSIFFTPLLQQIPMPVLYGVFLYMGVSSLKGSQLLIILAVRKLLDLFFTQEELKILDDKMPESKRKKKERIKAKLLAAKKQNQKKNIDDNLNGDAVIAINLQDKEKHF</sequence>
<feature type="compositionally biased region" description="Pro residues" evidence="10">
    <location>
        <begin position="115"/>
        <end position="125"/>
    </location>
</feature>
<keyword evidence="14" id="KW-1185">Reference proteome</keyword>
<evidence type="ECO:0000313" key="14">
    <source>
        <dbReference type="Proteomes" id="UP001142055"/>
    </source>
</evidence>
<feature type="transmembrane region" description="Helical" evidence="9">
    <location>
        <begin position="1086"/>
        <end position="1110"/>
    </location>
</feature>
<accession>A0A9Q0MFP3</accession>
<evidence type="ECO:0000256" key="3">
    <source>
        <dbReference type="ARBA" id="ARBA00022448"/>
    </source>
</evidence>
<feature type="region of interest" description="Disordered" evidence="10">
    <location>
        <begin position="110"/>
        <end position="144"/>
    </location>
</feature>
<dbReference type="GO" id="GO:0051453">
    <property type="term" value="P:regulation of intracellular pH"/>
    <property type="evidence" value="ECO:0007669"/>
    <property type="project" value="TreeGrafter"/>
</dbReference>
<dbReference type="FunFam" id="1.10.287.570:FF:000001">
    <property type="entry name" value="Anion exchange protein"/>
    <property type="match status" value="1"/>
</dbReference>
<keyword evidence="3 9" id="KW-0813">Transport</keyword>
<keyword evidence="6 9" id="KW-1133">Transmembrane helix</keyword>
<feature type="compositionally biased region" description="Polar residues" evidence="10">
    <location>
        <begin position="545"/>
        <end position="576"/>
    </location>
</feature>
<dbReference type="SUPFAM" id="SSF55804">
    <property type="entry name" value="Phoshotransferase/anion transport protein"/>
    <property type="match status" value="1"/>
</dbReference>
<dbReference type="OMA" id="YSIAYKY"/>
<evidence type="ECO:0000256" key="7">
    <source>
        <dbReference type="ARBA" id="ARBA00023065"/>
    </source>
</evidence>
<dbReference type="GO" id="GO:0016323">
    <property type="term" value="C:basolateral plasma membrane"/>
    <property type="evidence" value="ECO:0007669"/>
    <property type="project" value="UniProtKB-SubCell"/>
</dbReference>
<feature type="transmembrane region" description="Helical" evidence="9">
    <location>
        <begin position="755"/>
        <end position="777"/>
    </location>
</feature>